<gene>
    <name evidence="2" type="ORF">DEM34_15370</name>
</gene>
<accession>A0A2U2MXZ4</accession>
<evidence type="ECO:0000313" key="2">
    <source>
        <dbReference type="EMBL" id="PWG61653.1"/>
    </source>
</evidence>
<comment type="caution">
    <text evidence="2">The sequence shown here is derived from an EMBL/GenBank/DDBJ whole genome shotgun (WGS) entry which is preliminary data.</text>
</comment>
<protein>
    <submittedName>
        <fullName evidence="2">Uncharacterized protein</fullName>
    </submittedName>
</protein>
<evidence type="ECO:0000313" key="3">
    <source>
        <dbReference type="Proteomes" id="UP000245474"/>
    </source>
</evidence>
<proteinExistence type="predicted"/>
<reference evidence="2 3" key="1">
    <citation type="submission" date="2018-05" db="EMBL/GenBank/DDBJ databases">
        <title>Spiribacter halobius sp. nov., a moderately halophilic bacterium isolated from marine solar saltern.</title>
        <authorList>
            <person name="Zheng W.-S."/>
            <person name="Lu D.-C."/>
            <person name="Du Z.-J."/>
        </authorList>
    </citation>
    <scope>NUCLEOTIDE SEQUENCE [LARGE SCALE GENOMIC DNA]</scope>
    <source>
        <strain evidence="2 3">E85</strain>
    </source>
</reference>
<dbReference type="EMBL" id="QFFI01000029">
    <property type="protein sequence ID" value="PWG61653.1"/>
    <property type="molecule type" value="Genomic_DNA"/>
</dbReference>
<feature type="region of interest" description="Disordered" evidence="1">
    <location>
        <begin position="1"/>
        <end position="22"/>
    </location>
</feature>
<evidence type="ECO:0000256" key="1">
    <source>
        <dbReference type="SAM" id="MobiDB-lite"/>
    </source>
</evidence>
<dbReference type="Proteomes" id="UP000245474">
    <property type="component" value="Unassembled WGS sequence"/>
</dbReference>
<dbReference type="AlphaFoldDB" id="A0A2U2MXZ4"/>
<organism evidence="2 3">
    <name type="scientific">Sediminicurvatus halobius</name>
    <dbReference type="NCBI Taxonomy" id="2182432"/>
    <lineage>
        <taxon>Bacteria</taxon>
        <taxon>Pseudomonadati</taxon>
        <taxon>Pseudomonadota</taxon>
        <taxon>Gammaproteobacteria</taxon>
        <taxon>Chromatiales</taxon>
        <taxon>Ectothiorhodospiraceae</taxon>
        <taxon>Sediminicurvatus</taxon>
    </lineage>
</organism>
<keyword evidence="3" id="KW-1185">Reference proteome</keyword>
<sequence length="437" mass="46477">MPDGHSAPAVAERPAGRPAAELTLPALAGGAVPDAAPAPLRSKLSGMPAAAPEAAAGLRVHEDGERTRGLALQGARDGALGRLALEAAYTQRGGMPAGPGQTGGVTGVWAGALAVEALERRLSLHAEYALSQHDARSGEEPGEAATGEAGDLRLAWRHEAGAAVAAPRWSVALEQSMAESAFRGFGTRPRAGVRVRRVVGELDWGRLQARLARELQADGLAGTEASRRLLDLSLHYRGASPSRLPFADWLFPAPRYRLDLRRTLVADSAAVPVTATAEAVFGRGGWQWGLWHRREYRSGAAGKAAPPGRERTRLRLALPLAGGLTLRPAVERVSRRPAVGAPTLRYWHGALTAELTVLPRRLRGHLRLHARERQDRSAPRVGGLTGGLDWTLPALPGRRPRIALKLDGGVERRDPPAGDSTRHHYQASAALEVAWGD</sequence>
<name>A0A2U2MXZ4_9GAMM</name>